<evidence type="ECO:0000256" key="1">
    <source>
        <dbReference type="SAM" id="MobiDB-lite"/>
    </source>
</evidence>
<reference evidence="2 3" key="1">
    <citation type="journal article" date="2019" name="PLoS ONE">
        <title>Genomic analyses reveal an absence of contemporary introgressive admixture between fin whales and blue whales, despite known hybrids.</title>
        <authorList>
            <person name="Westbury M.V."/>
            <person name="Petersen B."/>
            <person name="Lorenzen E.D."/>
        </authorList>
    </citation>
    <scope>NUCLEOTIDE SEQUENCE [LARGE SCALE GENOMIC DNA]</scope>
    <source>
        <strain evidence="2">FinWhale-01</strain>
    </source>
</reference>
<dbReference type="EMBL" id="SGJD01005450">
    <property type="protein sequence ID" value="KAB0390442.1"/>
    <property type="molecule type" value="Genomic_DNA"/>
</dbReference>
<dbReference type="Proteomes" id="UP000437017">
    <property type="component" value="Unassembled WGS sequence"/>
</dbReference>
<evidence type="ECO:0000313" key="2">
    <source>
        <dbReference type="EMBL" id="KAB0390442.1"/>
    </source>
</evidence>
<dbReference type="OrthoDB" id="75754at2759"/>
<feature type="region of interest" description="Disordered" evidence="1">
    <location>
        <begin position="62"/>
        <end position="100"/>
    </location>
</feature>
<name>A0A643BR62_BALPH</name>
<evidence type="ECO:0000313" key="3">
    <source>
        <dbReference type="Proteomes" id="UP000437017"/>
    </source>
</evidence>
<protein>
    <submittedName>
        <fullName evidence="2">Uncharacterized protein</fullName>
    </submittedName>
</protein>
<dbReference type="AlphaFoldDB" id="A0A643BR62"/>
<sequence>MVFSVMLAERVEPLLVFEVMEMTAPGDEDGDEPSSNGRGGGDGREAGDGWTGTLWCRCRQEGREGPGSIANWSAQGWRGRGGKMRPRQPVEAPPSPSLQQERLQLDRLKTQLSDAIQSYGVVQKVRPLQVP</sequence>
<comment type="caution">
    <text evidence="2">The sequence shown here is derived from an EMBL/GenBank/DDBJ whole genome shotgun (WGS) entry which is preliminary data.</text>
</comment>
<keyword evidence="3" id="KW-1185">Reference proteome</keyword>
<accession>A0A643BR62</accession>
<proteinExistence type="predicted"/>
<organism evidence="2 3">
    <name type="scientific">Balaenoptera physalus</name>
    <name type="common">Fin whale</name>
    <name type="synonym">Balaena physalus</name>
    <dbReference type="NCBI Taxonomy" id="9770"/>
    <lineage>
        <taxon>Eukaryota</taxon>
        <taxon>Metazoa</taxon>
        <taxon>Chordata</taxon>
        <taxon>Craniata</taxon>
        <taxon>Vertebrata</taxon>
        <taxon>Euteleostomi</taxon>
        <taxon>Mammalia</taxon>
        <taxon>Eutheria</taxon>
        <taxon>Laurasiatheria</taxon>
        <taxon>Artiodactyla</taxon>
        <taxon>Whippomorpha</taxon>
        <taxon>Cetacea</taxon>
        <taxon>Mysticeti</taxon>
        <taxon>Balaenopteridae</taxon>
        <taxon>Balaenoptera</taxon>
    </lineage>
</organism>
<gene>
    <name evidence="2" type="ORF">E2I00_013434</name>
</gene>
<feature type="region of interest" description="Disordered" evidence="1">
    <location>
        <begin position="24"/>
        <end position="50"/>
    </location>
</feature>